<accession>A0A2P6NCF5</accession>
<dbReference type="AlphaFoldDB" id="A0A2P6NCF5"/>
<dbReference type="EMBL" id="MDYQ01000121">
    <property type="protein sequence ID" value="PRP81612.1"/>
    <property type="molecule type" value="Genomic_DNA"/>
</dbReference>
<protein>
    <submittedName>
        <fullName evidence="2">Uncharacterized protein</fullName>
    </submittedName>
</protein>
<sequence>MIQGRVRAQHPNDPNNAEAESYSVIENLTDVGLNPTPEETHEMRAGLLSTTHRRPRTEQNPKEATKLALRCGWDWDSS</sequence>
<dbReference type="InParanoid" id="A0A2P6NCF5"/>
<proteinExistence type="predicted"/>
<evidence type="ECO:0000256" key="1">
    <source>
        <dbReference type="SAM" id="MobiDB-lite"/>
    </source>
</evidence>
<gene>
    <name evidence="2" type="ORF">PROFUN_01119</name>
</gene>
<organism evidence="2 3">
    <name type="scientific">Planoprotostelium fungivorum</name>
    <dbReference type="NCBI Taxonomy" id="1890364"/>
    <lineage>
        <taxon>Eukaryota</taxon>
        <taxon>Amoebozoa</taxon>
        <taxon>Evosea</taxon>
        <taxon>Variosea</taxon>
        <taxon>Cavosteliida</taxon>
        <taxon>Cavosteliaceae</taxon>
        <taxon>Planoprotostelium</taxon>
    </lineage>
</organism>
<feature type="region of interest" description="Disordered" evidence="1">
    <location>
        <begin position="1"/>
        <end position="21"/>
    </location>
</feature>
<name>A0A2P6NCF5_9EUKA</name>
<evidence type="ECO:0000313" key="3">
    <source>
        <dbReference type="Proteomes" id="UP000241769"/>
    </source>
</evidence>
<keyword evidence="3" id="KW-1185">Reference proteome</keyword>
<evidence type="ECO:0000313" key="2">
    <source>
        <dbReference type="EMBL" id="PRP81612.1"/>
    </source>
</evidence>
<reference evidence="2 3" key="1">
    <citation type="journal article" date="2018" name="Genome Biol. Evol.">
        <title>Multiple Roots of Fruiting Body Formation in Amoebozoa.</title>
        <authorList>
            <person name="Hillmann F."/>
            <person name="Forbes G."/>
            <person name="Novohradska S."/>
            <person name="Ferling I."/>
            <person name="Riege K."/>
            <person name="Groth M."/>
            <person name="Westermann M."/>
            <person name="Marz M."/>
            <person name="Spaller T."/>
            <person name="Winckler T."/>
            <person name="Schaap P."/>
            <person name="Glockner G."/>
        </authorList>
    </citation>
    <scope>NUCLEOTIDE SEQUENCE [LARGE SCALE GENOMIC DNA]</scope>
    <source>
        <strain evidence="2 3">Jena</strain>
    </source>
</reference>
<dbReference type="Proteomes" id="UP000241769">
    <property type="component" value="Unassembled WGS sequence"/>
</dbReference>
<comment type="caution">
    <text evidence="2">The sequence shown here is derived from an EMBL/GenBank/DDBJ whole genome shotgun (WGS) entry which is preliminary data.</text>
</comment>